<evidence type="ECO:0000256" key="11">
    <source>
        <dbReference type="ARBA" id="ARBA00023136"/>
    </source>
</evidence>
<dbReference type="STRING" id="1346286.SAMN05444362_11913"/>
<dbReference type="GO" id="GO:0015012">
    <property type="term" value="P:heparan sulfate proteoglycan biosynthetic process"/>
    <property type="evidence" value="ECO:0007669"/>
    <property type="project" value="TreeGrafter"/>
</dbReference>
<evidence type="ECO:0000313" key="16">
    <source>
        <dbReference type="Proteomes" id="UP000184480"/>
    </source>
</evidence>
<evidence type="ECO:0000256" key="2">
    <source>
        <dbReference type="ARBA" id="ARBA00004648"/>
    </source>
</evidence>
<keyword evidence="12" id="KW-1015">Disulfide bond</keyword>
<dbReference type="GO" id="GO:0016020">
    <property type="term" value="C:membrane"/>
    <property type="evidence" value="ECO:0007669"/>
    <property type="project" value="InterPro"/>
</dbReference>
<accession>A0A1M5IAJ6</accession>
<dbReference type="InterPro" id="IPR003406">
    <property type="entry name" value="Glyco_trans_14"/>
</dbReference>
<evidence type="ECO:0000256" key="6">
    <source>
        <dbReference type="ARBA" id="ARBA00022723"/>
    </source>
</evidence>
<evidence type="ECO:0000256" key="3">
    <source>
        <dbReference type="ARBA" id="ARBA00022676"/>
    </source>
</evidence>
<keyword evidence="3" id="KW-0328">Glycosyltransferase</keyword>
<dbReference type="OrthoDB" id="7943907at2"/>
<dbReference type="GO" id="GO:0046872">
    <property type="term" value="F:metal ion binding"/>
    <property type="evidence" value="ECO:0007669"/>
    <property type="project" value="UniProtKB-KW"/>
</dbReference>
<dbReference type="InterPro" id="IPR043538">
    <property type="entry name" value="XYLT"/>
</dbReference>
<keyword evidence="16" id="KW-1185">Reference proteome</keyword>
<dbReference type="AlphaFoldDB" id="A0A1M5IAJ6"/>
<sequence length="294" mass="35104">MQSVLITAYKNIQHLEEIIDFFDDNFNIYIHIDKKSVIPSGAIDELYKKGNVKYISRKYKINWGGLNHLLAILDITRQAFDNNENQYFHLITGHDYPIKPKEEFDIFYQKNKGLNFMEYHQLPYEPWPEQGMDRLSRYNMYDLIDGRSGKNEILLKRFSKLQKLLGIKRSFRKDFPQQHGGSTYWSLSRESIGYTFSYLKENPWFLKRFKYTFCAEEIFFQTILMNSPLKDKIINNNMRFIVWENRNGNFPANLDLTDYNNIQNTEALFARKFEYPTSGQLLSLIKKDLQQKTQ</sequence>
<keyword evidence="7" id="KW-0256">Endoplasmic reticulum</keyword>
<evidence type="ECO:0000256" key="14">
    <source>
        <dbReference type="ARBA" id="ARBA00042865"/>
    </source>
</evidence>
<keyword evidence="8" id="KW-0735">Signal-anchor</keyword>
<evidence type="ECO:0000256" key="7">
    <source>
        <dbReference type="ARBA" id="ARBA00022824"/>
    </source>
</evidence>
<name>A0A1M5IAJ6_9BACT</name>
<organism evidence="15 16">
    <name type="scientific">Dysgonomonas macrotermitis</name>
    <dbReference type="NCBI Taxonomy" id="1346286"/>
    <lineage>
        <taxon>Bacteria</taxon>
        <taxon>Pseudomonadati</taxon>
        <taxon>Bacteroidota</taxon>
        <taxon>Bacteroidia</taxon>
        <taxon>Bacteroidales</taxon>
        <taxon>Dysgonomonadaceae</taxon>
        <taxon>Dysgonomonas</taxon>
    </lineage>
</organism>
<proteinExistence type="predicted"/>
<keyword evidence="11" id="KW-0472">Membrane</keyword>
<protein>
    <recommendedName>
        <fullName evidence="14">Peptide O-xylosyltransferase</fullName>
    </recommendedName>
</protein>
<keyword evidence="6" id="KW-0479">Metal-binding</keyword>
<dbReference type="GO" id="GO:0030158">
    <property type="term" value="F:protein xylosyltransferase activity"/>
    <property type="evidence" value="ECO:0007669"/>
    <property type="project" value="InterPro"/>
</dbReference>
<keyword evidence="10" id="KW-0333">Golgi apparatus</keyword>
<keyword evidence="13" id="KW-0325">Glycoprotein</keyword>
<dbReference type="EMBL" id="FQUC01000019">
    <property type="protein sequence ID" value="SHG25394.1"/>
    <property type="molecule type" value="Genomic_DNA"/>
</dbReference>
<evidence type="ECO:0000256" key="10">
    <source>
        <dbReference type="ARBA" id="ARBA00023034"/>
    </source>
</evidence>
<keyword evidence="4" id="KW-0808">Transferase</keyword>
<evidence type="ECO:0000256" key="1">
    <source>
        <dbReference type="ARBA" id="ARBA00004323"/>
    </source>
</evidence>
<dbReference type="Pfam" id="PF02485">
    <property type="entry name" value="Branch"/>
    <property type="match status" value="1"/>
</dbReference>
<dbReference type="Proteomes" id="UP000184480">
    <property type="component" value="Unassembled WGS sequence"/>
</dbReference>
<evidence type="ECO:0000256" key="5">
    <source>
        <dbReference type="ARBA" id="ARBA00022692"/>
    </source>
</evidence>
<evidence type="ECO:0000256" key="8">
    <source>
        <dbReference type="ARBA" id="ARBA00022968"/>
    </source>
</evidence>
<keyword evidence="9" id="KW-1133">Transmembrane helix</keyword>
<evidence type="ECO:0000256" key="4">
    <source>
        <dbReference type="ARBA" id="ARBA00022679"/>
    </source>
</evidence>
<dbReference type="GO" id="GO:0050650">
    <property type="term" value="P:chondroitin sulfate proteoglycan biosynthetic process"/>
    <property type="evidence" value="ECO:0007669"/>
    <property type="project" value="TreeGrafter"/>
</dbReference>
<keyword evidence="5" id="KW-0812">Transmembrane</keyword>
<comment type="subcellular location">
    <subcellularLocation>
        <location evidence="2">Endoplasmic reticulum membrane</location>
        <topology evidence="2">Single-pass type II membrane protein</topology>
    </subcellularLocation>
    <subcellularLocation>
        <location evidence="1">Golgi apparatus membrane</location>
        <topology evidence="1">Single-pass type II membrane protein</topology>
    </subcellularLocation>
</comment>
<dbReference type="RefSeq" id="WP_062178757.1">
    <property type="nucleotide sequence ID" value="NZ_BBXL01000005.1"/>
</dbReference>
<evidence type="ECO:0000313" key="15">
    <source>
        <dbReference type="EMBL" id="SHG25394.1"/>
    </source>
</evidence>
<evidence type="ECO:0000256" key="9">
    <source>
        <dbReference type="ARBA" id="ARBA00022989"/>
    </source>
</evidence>
<dbReference type="PANTHER" id="PTHR46025:SF3">
    <property type="entry name" value="XYLOSYLTRANSFERASE OXT"/>
    <property type="match status" value="1"/>
</dbReference>
<evidence type="ECO:0000256" key="12">
    <source>
        <dbReference type="ARBA" id="ARBA00023157"/>
    </source>
</evidence>
<reference evidence="16" key="1">
    <citation type="submission" date="2016-11" db="EMBL/GenBank/DDBJ databases">
        <authorList>
            <person name="Varghese N."/>
            <person name="Submissions S."/>
        </authorList>
    </citation>
    <scope>NUCLEOTIDE SEQUENCE [LARGE SCALE GENOMIC DNA]</scope>
    <source>
        <strain evidence="16">DSM 27370</strain>
    </source>
</reference>
<evidence type="ECO:0000256" key="13">
    <source>
        <dbReference type="ARBA" id="ARBA00023180"/>
    </source>
</evidence>
<dbReference type="PANTHER" id="PTHR46025">
    <property type="entry name" value="XYLOSYLTRANSFERASE OXT"/>
    <property type="match status" value="1"/>
</dbReference>
<gene>
    <name evidence="15" type="ORF">SAMN05444362_11913</name>
</gene>